<dbReference type="SMART" id="SM00052">
    <property type="entry name" value="EAL"/>
    <property type="match status" value="1"/>
</dbReference>
<dbReference type="RefSeq" id="WP_220306825.1">
    <property type="nucleotide sequence ID" value="NZ_CP080590.1"/>
</dbReference>
<dbReference type="InterPro" id="IPR001610">
    <property type="entry name" value="PAC"/>
</dbReference>
<gene>
    <name evidence="5" type="ORF">K1X15_07355</name>
</gene>
<dbReference type="InterPro" id="IPR013656">
    <property type="entry name" value="PAS_4"/>
</dbReference>
<dbReference type="Pfam" id="PF08448">
    <property type="entry name" value="PAS_4"/>
    <property type="match status" value="1"/>
</dbReference>
<dbReference type="InterPro" id="IPR029787">
    <property type="entry name" value="Nucleotide_cyclase"/>
</dbReference>
<evidence type="ECO:0000259" key="4">
    <source>
        <dbReference type="PROSITE" id="PS50887"/>
    </source>
</evidence>
<dbReference type="InterPro" id="IPR035965">
    <property type="entry name" value="PAS-like_dom_sf"/>
</dbReference>
<dbReference type="NCBIfam" id="TIGR00229">
    <property type="entry name" value="sensory_box"/>
    <property type="match status" value="2"/>
</dbReference>
<dbReference type="SUPFAM" id="SSF55785">
    <property type="entry name" value="PYP-like sensor domain (PAS domain)"/>
    <property type="match status" value="3"/>
</dbReference>
<dbReference type="SUPFAM" id="SSF55073">
    <property type="entry name" value="Nucleotide cyclase"/>
    <property type="match status" value="1"/>
</dbReference>
<dbReference type="CDD" id="cd01949">
    <property type="entry name" value="GGDEF"/>
    <property type="match status" value="1"/>
</dbReference>
<feature type="domain" description="PAC" evidence="2">
    <location>
        <begin position="346"/>
        <end position="396"/>
    </location>
</feature>
<dbReference type="CDD" id="cd01948">
    <property type="entry name" value="EAL"/>
    <property type="match status" value="1"/>
</dbReference>
<evidence type="ECO:0000259" key="3">
    <source>
        <dbReference type="PROSITE" id="PS50883"/>
    </source>
</evidence>
<organism evidence="5 6">
    <name type="scientific">Devosia salina</name>
    <dbReference type="NCBI Taxonomy" id="2860336"/>
    <lineage>
        <taxon>Bacteria</taxon>
        <taxon>Pseudomonadati</taxon>
        <taxon>Pseudomonadota</taxon>
        <taxon>Alphaproteobacteria</taxon>
        <taxon>Hyphomicrobiales</taxon>
        <taxon>Devosiaceae</taxon>
        <taxon>Devosia</taxon>
    </lineage>
</organism>
<dbReference type="CDD" id="cd00130">
    <property type="entry name" value="PAS"/>
    <property type="match status" value="3"/>
</dbReference>
<dbReference type="EMBL" id="CP080590">
    <property type="protein sequence ID" value="QYO78355.1"/>
    <property type="molecule type" value="Genomic_DNA"/>
</dbReference>
<dbReference type="NCBIfam" id="TIGR00254">
    <property type="entry name" value="GGDEF"/>
    <property type="match status" value="1"/>
</dbReference>
<feature type="domain" description="PAS" evidence="1">
    <location>
        <begin position="143"/>
        <end position="206"/>
    </location>
</feature>
<feature type="domain" description="GGDEF" evidence="4">
    <location>
        <begin position="446"/>
        <end position="579"/>
    </location>
</feature>
<evidence type="ECO:0000313" key="5">
    <source>
        <dbReference type="EMBL" id="QYO78355.1"/>
    </source>
</evidence>
<dbReference type="InterPro" id="IPR013655">
    <property type="entry name" value="PAS_fold_3"/>
</dbReference>
<dbReference type="Proteomes" id="UP000825799">
    <property type="component" value="Chromosome"/>
</dbReference>
<reference evidence="5 6" key="1">
    <citation type="submission" date="2021-08" db="EMBL/GenBank/DDBJ databases">
        <title>Devosia salina sp. nov., isolated from the South China Sea sediment.</title>
        <authorList>
            <person name="Zhou Z."/>
        </authorList>
    </citation>
    <scope>NUCLEOTIDE SEQUENCE [LARGE SCALE GENOMIC DNA]</scope>
    <source>
        <strain evidence="5 6">SCS-3</strain>
    </source>
</reference>
<dbReference type="PROSITE" id="PS50113">
    <property type="entry name" value="PAC"/>
    <property type="match status" value="3"/>
</dbReference>
<dbReference type="Gene3D" id="3.30.450.20">
    <property type="entry name" value="PAS domain"/>
    <property type="match status" value="3"/>
</dbReference>
<dbReference type="InterPro" id="IPR052155">
    <property type="entry name" value="Biofilm_reg_signaling"/>
</dbReference>
<dbReference type="Gene3D" id="3.20.20.450">
    <property type="entry name" value="EAL domain"/>
    <property type="match status" value="1"/>
</dbReference>
<dbReference type="InterPro" id="IPR043128">
    <property type="entry name" value="Rev_trsase/Diguanyl_cyclase"/>
</dbReference>
<dbReference type="InterPro" id="IPR001633">
    <property type="entry name" value="EAL_dom"/>
</dbReference>
<dbReference type="PANTHER" id="PTHR44757:SF2">
    <property type="entry name" value="BIOFILM ARCHITECTURE MAINTENANCE PROTEIN MBAA"/>
    <property type="match status" value="1"/>
</dbReference>
<evidence type="ECO:0000259" key="1">
    <source>
        <dbReference type="PROSITE" id="PS50112"/>
    </source>
</evidence>
<evidence type="ECO:0000313" key="6">
    <source>
        <dbReference type="Proteomes" id="UP000825799"/>
    </source>
</evidence>
<sequence length="844" mass="95516">MTLTISPEVRSDLDEDVATLSRLLDQAPLPSYILNLRGVVLYANRPGDALLGRGKTGCLGICLEQAVYPPDLDEARWLAEALLEGRRPSYRAEHRLVDADGRCFWASISLSLLSDCSGRPKYLWLQAADINEQKNALLELVDAERRWNFALESAGQGVWESDLERGTVFYSPTWKRMRGYGEDEHVDSSREAWIERVHPLDRERVRIHILQADQLPRNVFEYREQHRNGHYIWIQSRGAPVEFNEQGRPVRFIGTDTDVTELKRAEARSNKLAKRLELALIVSQIGVFEADIASGQLIYDRRLRDIYGFDQHKLLSITDFQAAIFPDDAEQILSENTEAIRRKGDFSSTFRIVRTDGEVRTLMSHVTYFDDDGVSKLVGTNWDITDDVKLHESLVTAKRLAETRNAELQIAKDQIERQALTDPLTELPNRRFLEQILGDLYRDKQLPTSILHIDLDHFKEINDSAGHLAGDAVLKHAARTISDQITSAEFLARSGGDEFVVVCPGAADPTHLKRLAGNILSSLAMPFYFSGRPLRLGASIGIATQTSAYRSLDQLLGDADAALYRAKAGGGGRHDYFTEDLRSEIELARRTAEELLEAIETNQFVPYYQPIVDAKTNQVVSLEALARWQHPSRGVLAPAHFMKFAEERHVLSTIDGMILEQAVAQMQEWRHRKITIPSISVNVSLNRLADEQLVCSLQKLDFEPGTLNFELLESIFLDDEKDKFCTNIEAIRRMGIGIDIDDFGTGHASFLSLFRLNPRRFKIDRQLVQPIIESQEKRAVIKSIIGMGKTLGLNVVAEGVETIEHANLLRRLGCDYLQGYAFARPMPADELEGWLRHWGHEDRN</sequence>
<dbReference type="InterPro" id="IPR000700">
    <property type="entry name" value="PAS-assoc_C"/>
</dbReference>
<dbReference type="Pfam" id="PF00990">
    <property type="entry name" value="GGDEF"/>
    <property type="match status" value="1"/>
</dbReference>
<dbReference type="SMART" id="SM00091">
    <property type="entry name" value="PAS"/>
    <property type="match status" value="3"/>
</dbReference>
<feature type="domain" description="EAL" evidence="3">
    <location>
        <begin position="588"/>
        <end position="839"/>
    </location>
</feature>
<dbReference type="Pfam" id="PF08447">
    <property type="entry name" value="PAS_3"/>
    <property type="match status" value="2"/>
</dbReference>
<dbReference type="PROSITE" id="PS50112">
    <property type="entry name" value="PAS"/>
    <property type="match status" value="2"/>
</dbReference>
<dbReference type="Pfam" id="PF00563">
    <property type="entry name" value="EAL"/>
    <property type="match status" value="1"/>
</dbReference>
<dbReference type="SMART" id="SM00086">
    <property type="entry name" value="PAC"/>
    <property type="match status" value="3"/>
</dbReference>
<name>A0ABX8WHK2_9HYPH</name>
<dbReference type="PROSITE" id="PS50883">
    <property type="entry name" value="EAL"/>
    <property type="match status" value="1"/>
</dbReference>
<evidence type="ECO:0000259" key="2">
    <source>
        <dbReference type="PROSITE" id="PS50113"/>
    </source>
</evidence>
<feature type="domain" description="PAC" evidence="2">
    <location>
        <begin position="90"/>
        <end position="142"/>
    </location>
</feature>
<dbReference type="Gene3D" id="3.30.70.270">
    <property type="match status" value="1"/>
</dbReference>
<dbReference type="SMART" id="SM00267">
    <property type="entry name" value="GGDEF"/>
    <property type="match status" value="1"/>
</dbReference>
<accession>A0ABX8WHK2</accession>
<feature type="domain" description="PAS" evidence="1">
    <location>
        <begin position="16"/>
        <end position="86"/>
    </location>
</feature>
<dbReference type="Gene3D" id="2.10.70.100">
    <property type="match status" value="2"/>
</dbReference>
<dbReference type="SUPFAM" id="SSF141868">
    <property type="entry name" value="EAL domain-like"/>
    <property type="match status" value="1"/>
</dbReference>
<dbReference type="InterPro" id="IPR000160">
    <property type="entry name" value="GGDEF_dom"/>
</dbReference>
<dbReference type="InterPro" id="IPR035919">
    <property type="entry name" value="EAL_sf"/>
</dbReference>
<dbReference type="PANTHER" id="PTHR44757">
    <property type="entry name" value="DIGUANYLATE CYCLASE DGCP"/>
    <property type="match status" value="1"/>
</dbReference>
<dbReference type="PROSITE" id="PS50887">
    <property type="entry name" value="GGDEF"/>
    <property type="match status" value="1"/>
</dbReference>
<dbReference type="InterPro" id="IPR000014">
    <property type="entry name" value="PAS"/>
</dbReference>
<feature type="domain" description="PAC" evidence="2">
    <location>
        <begin position="218"/>
        <end position="271"/>
    </location>
</feature>
<proteinExistence type="predicted"/>
<protein>
    <submittedName>
        <fullName evidence="5">EAL domain-containing protein</fullName>
    </submittedName>
</protein>
<keyword evidence="6" id="KW-1185">Reference proteome</keyword>